<sequence>MGHREDLLEGAKRCLYEKGYARTTARDIVAASGTNLGSIGYHFGSKEALLNTALIEAMRDMAREFTRLSAEDLSDLGWEDMATGWTRVVGRFDEYRPLLVSQIEAWAQAERSEELRTQLAEHYQQEITHGATLTRQYYDTPDDRTAWAVSAVITALADGLVLQWLIDPGRAPSGRDVATALRAVARAANRSEHDTDKDSSAES</sequence>
<gene>
    <name evidence="4" type="ORF">G1H10_20655</name>
</gene>
<evidence type="ECO:0000256" key="2">
    <source>
        <dbReference type="PROSITE-ProRule" id="PRU00335"/>
    </source>
</evidence>
<dbReference type="PANTHER" id="PTHR30055">
    <property type="entry name" value="HTH-TYPE TRANSCRIPTIONAL REGULATOR RUTR"/>
    <property type="match status" value="1"/>
</dbReference>
<reference evidence="4 5" key="1">
    <citation type="submission" date="2020-02" db="EMBL/GenBank/DDBJ databases">
        <authorList>
            <person name="Li X.-J."/>
            <person name="Han X.-M."/>
        </authorList>
    </citation>
    <scope>NUCLEOTIDE SEQUENCE [LARGE SCALE GENOMIC DNA]</scope>
    <source>
        <strain evidence="4 5">CCTCC AB 2017055</strain>
    </source>
</reference>
<name>A0A6L9SDD9_9ACTN</name>
<dbReference type="EMBL" id="JAAGOA010000015">
    <property type="protein sequence ID" value="NEE02582.1"/>
    <property type="molecule type" value="Genomic_DNA"/>
</dbReference>
<feature type="domain" description="HTH tetR-type" evidence="3">
    <location>
        <begin position="1"/>
        <end position="61"/>
    </location>
</feature>
<dbReference type="Gene3D" id="1.10.357.10">
    <property type="entry name" value="Tetracycline Repressor, domain 2"/>
    <property type="match status" value="1"/>
</dbReference>
<proteinExistence type="predicted"/>
<keyword evidence="1 2" id="KW-0238">DNA-binding</keyword>
<dbReference type="PANTHER" id="PTHR30055:SF219">
    <property type="entry name" value="TRANSCRIPTIONAL REGULATORY PROTEIN"/>
    <property type="match status" value="1"/>
</dbReference>
<dbReference type="RefSeq" id="WP_163741254.1">
    <property type="nucleotide sequence ID" value="NZ_JAAGOA010000015.1"/>
</dbReference>
<dbReference type="InterPro" id="IPR036271">
    <property type="entry name" value="Tet_transcr_reg_TetR-rel_C_sf"/>
</dbReference>
<dbReference type="SUPFAM" id="SSF48498">
    <property type="entry name" value="Tetracyclin repressor-like, C-terminal domain"/>
    <property type="match status" value="1"/>
</dbReference>
<dbReference type="Pfam" id="PF00440">
    <property type="entry name" value="TetR_N"/>
    <property type="match status" value="1"/>
</dbReference>
<dbReference type="GO" id="GO:0003700">
    <property type="term" value="F:DNA-binding transcription factor activity"/>
    <property type="evidence" value="ECO:0007669"/>
    <property type="project" value="TreeGrafter"/>
</dbReference>
<dbReference type="SUPFAM" id="SSF46689">
    <property type="entry name" value="Homeodomain-like"/>
    <property type="match status" value="1"/>
</dbReference>
<dbReference type="Pfam" id="PF17940">
    <property type="entry name" value="TetR_C_31"/>
    <property type="match status" value="1"/>
</dbReference>
<feature type="DNA-binding region" description="H-T-H motif" evidence="2">
    <location>
        <begin position="24"/>
        <end position="43"/>
    </location>
</feature>
<evidence type="ECO:0000313" key="4">
    <source>
        <dbReference type="EMBL" id="NEE02582.1"/>
    </source>
</evidence>
<organism evidence="4 5">
    <name type="scientific">Phytoactinopolyspora halotolerans</name>
    <dbReference type="NCBI Taxonomy" id="1981512"/>
    <lineage>
        <taxon>Bacteria</taxon>
        <taxon>Bacillati</taxon>
        <taxon>Actinomycetota</taxon>
        <taxon>Actinomycetes</taxon>
        <taxon>Jiangellales</taxon>
        <taxon>Jiangellaceae</taxon>
        <taxon>Phytoactinopolyspora</taxon>
    </lineage>
</organism>
<dbReference type="InterPro" id="IPR041583">
    <property type="entry name" value="TetR_C_31"/>
</dbReference>
<protein>
    <submittedName>
        <fullName evidence="4">TetR/AcrR family transcriptional regulator</fullName>
    </submittedName>
</protein>
<evidence type="ECO:0000256" key="1">
    <source>
        <dbReference type="ARBA" id="ARBA00023125"/>
    </source>
</evidence>
<dbReference type="Proteomes" id="UP000475214">
    <property type="component" value="Unassembled WGS sequence"/>
</dbReference>
<keyword evidence="5" id="KW-1185">Reference proteome</keyword>
<dbReference type="InterPro" id="IPR001647">
    <property type="entry name" value="HTH_TetR"/>
</dbReference>
<dbReference type="InterPro" id="IPR009057">
    <property type="entry name" value="Homeodomain-like_sf"/>
</dbReference>
<accession>A0A6L9SDD9</accession>
<dbReference type="InterPro" id="IPR050109">
    <property type="entry name" value="HTH-type_TetR-like_transc_reg"/>
</dbReference>
<evidence type="ECO:0000259" key="3">
    <source>
        <dbReference type="PROSITE" id="PS50977"/>
    </source>
</evidence>
<dbReference type="GO" id="GO:0000976">
    <property type="term" value="F:transcription cis-regulatory region binding"/>
    <property type="evidence" value="ECO:0007669"/>
    <property type="project" value="TreeGrafter"/>
</dbReference>
<comment type="caution">
    <text evidence="4">The sequence shown here is derived from an EMBL/GenBank/DDBJ whole genome shotgun (WGS) entry which is preliminary data.</text>
</comment>
<dbReference type="AlphaFoldDB" id="A0A6L9SDD9"/>
<dbReference type="PRINTS" id="PR00455">
    <property type="entry name" value="HTHTETR"/>
</dbReference>
<dbReference type="PROSITE" id="PS50977">
    <property type="entry name" value="HTH_TETR_2"/>
    <property type="match status" value="1"/>
</dbReference>
<evidence type="ECO:0000313" key="5">
    <source>
        <dbReference type="Proteomes" id="UP000475214"/>
    </source>
</evidence>